<dbReference type="RefSeq" id="WP_311623143.1">
    <property type="nucleotide sequence ID" value="NZ_JAVRFE010000008.1"/>
</dbReference>
<protein>
    <submittedName>
        <fullName evidence="2">(2Fe-2S)-binding protein</fullName>
    </submittedName>
</protein>
<reference evidence="2" key="1">
    <citation type="submission" date="2024-05" db="EMBL/GenBank/DDBJ databases">
        <title>30 novel species of actinomycetes from the DSMZ collection.</title>
        <authorList>
            <person name="Nouioui I."/>
        </authorList>
    </citation>
    <scope>NUCLEOTIDE SEQUENCE</scope>
    <source>
        <strain evidence="2">DSM 41527</strain>
    </source>
</reference>
<keyword evidence="3" id="KW-1185">Reference proteome</keyword>
<evidence type="ECO:0000313" key="2">
    <source>
        <dbReference type="EMBL" id="MDT0455846.1"/>
    </source>
</evidence>
<name>A0ABU2T3N9_9ACTN</name>
<gene>
    <name evidence="2" type="ORF">RM550_08840</name>
</gene>
<evidence type="ECO:0000313" key="3">
    <source>
        <dbReference type="Proteomes" id="UP001180551"/>
    </source>
</evidence>
<dbReference type="InterPro" id="IPR041854">
    <property type="entry name" value="BFD-like_2Fe2S-bd_dom_sf"/>
</dbReference>
<comment type="caution">
    <text evidence="2">The sequence shown here is derived from an EMBL/GenBank/DDBJ whole genome shotgun (WGS) entry which is preliminary data.</text>
</comment>
<evidence type="ECO:0000259" key="1">
    <source>
        <dbReference type="Pfam" id="PF04324"/>
    </source>
</evidence>
<dbReference type="Pfam" id="PF04324">
    <property type="entry name" value="Fer2_BFD"/>
    <property type="match status" value="1"/>
</dbReference>
<dbReference type="InterPro" id="IPR007419">
    <property type="entry name" value="BFD-like_2Fe2S-bd_dom"/>
</dbReference>
<organism evidence="2 3">
    <name type="scientific">Streptomyces mooreae</name>
    <dbReference type="NCBI Taxonomy" id="3075523"/>
    <lineage>
        <taxon>Bacteria</taxon>
        <taxon>Bacillati</taxon>
        <taxon>Actinomycetota</taxon>
        <taxon>Actinomycetes</taxon>
        <taxon>Kitasatosporales</taxon>
        <taxon>Streptomycetaceae</taxon>
        <taxon>Streptomyces</taxon>
    </lineage>
</organism>
<dbReference type="Proteomes" id="UP001180551">
    <property type="component" value="Unassembled WGS sequence"/>
</dbReference>
<proteinExistence type="predicted"/>
<dbReference type="Gene3D" id="1.10.10.1100">
    <property type="entry name" value="BFD-like [2Fe-2S]-binding domain"/>
    <property type="match status" value="1"/>
</dbReference>
<accession>A0ABU2T3N9</accession>
<sequence length="60" mass="6288">MTDDSDPLICMCAHVRESEILAAAGRGCRDLAAVREETSANTGCGDCAEDVEELLAYAAP</sequence>
<dbReference type="EMBL" id="JAVRFE010000008">
    <property type="protein sequence ID" value="MDT0455846.1"/>
    <property type="molecule type" value="Genomic_DNA"/>
</dbReference>
<feature type="domain" description="BFD-like [2Fe-2S]-binding" evidence="1">
    <location>
        <begin position="8"/>
        <end position="56"/>
    </location>
</feature>